<reference evidence="3" key="1">
    <citation type="submission" date="2022-01" db="EMBL/GenBank/DDBJ databases">
        <authorList>
            <person name="King R."/>
        </authorList>
    </citation>
    <scope>NUCLEOTIDE SEQUENCE</scope>
</reference>
<dbReference type="SMART" id="SM00192">
    <property type="entry name" value="LDLa"/>
    <property type="match status" value="1"/>
</dbReference>
<protein>
    <submittedName>
        <fullName evidence="3">Uncharacterized protein</fullName>
    </submittedName>
</protein>
<dbReference type="Pfam" id="PF00057">
    <property type="entry name" value="Ldl_recept_a"/>
    <property type="match status" value="1"/>
</dbReference>
<gene>
    <name evidence="3" type="ORF">NEZAVI_LOCUS8714</name>
</gene>
<dbReference type="PROSITE" id="PS50068">
    <property type="entry name" value="LDLRA_2"/>
    <property type="match status" value="1"/>
</dbReference>
<comment type="caution">
    <text evidence="2">Lacks conserved residue(s) required for the propagation of feature annotation.</text>
</comment>
<keyword evidence="1 2" id="KW-1015">Disulfide bond</keyword>
<dbReference type="EMBL" id="OV725080">
    <property type="protein sequence ID" value="CAH1399225.1"/>
    <property type="molecule type" value="Genomic_DNA"/>
</dbReference>
<feature type="disulfide bond" evidence="2">
    <location>
        <begin position="134"/>
        <end position="146"/>
    </location>
</feature>
<keyword evidence="4" id="KW-1185">Reference proteome</keyword>
<dbReference type="InterPro" id="IPR023415">
    <property type="entry name" value="LDLR_class-A_CS"/>
</dbReference>
<name>A0A9P0HBK0_NEZVI</name>
<dbReference type="SUPFAM" id="SSF57424">
    <property type="entry name" value="LDL receptor-like module"/>
    <property type="match status" value="1"/>
</dbReference>
<evidence type="ECO:0000256" key="2">
    <source>
        <dbReference type="PROSITE-ProRule" id="PRU00124"/>
    </source>
</evidence>
<accession>A0A9P0HBK0</accession>
<sequence length="398" mass="43769">MDSTMAFGVTKIASYLIYYAAISSAMKYIEPTSISRRDICISKYPTHLYVVLGERSSLIAENVLPNSSVFYDSTGQRLKLTNGVKPRPPIVLSTGPSLIIRFLANGGSGLGYKGIYYFVLGEPEESSLIPITDCDSGQYLCHNDRCINKQLYCDGFDHCGDNSDEPDTCSRGLATLLTALLMLVYRMGIRTRQQRDLQERLQTISDLFEGAHISEMDANDDPPIYEPPPSYEEVMKKEKEKIVSRKNYSSLNAVTTVKLPDSPPPPYKDDLKAVVDEINAWAPFYDNNDGAGPSTGSNTKIVPETSSAQRKPFDIRSFLGSVGCGLREECDCAGACSCALTRRSNFSATWSPASSRTNAIDNLLQNIHSQNRNPESSDGKSCVKGSLSADNIFQSECM</sequence>
<dbReference type="InterPro" id="IPR002172">
    <property type="entry name" value="LDrepeatLR_classA_rpt"/>
</dbReference>
<evidence type="ECO:0000256" key="1">
    <source>
        <dbReference type="ARBA" id="ARBA00023157"/>
    </source>
</evidence>
<dbReference type="OrthoDB" id="6605119at2759"/>
<dbReference type="AlphaFoldDB" id="A0A9P0HBK0"/>
<dbReference type="Gene3D" id="4.10.400.10">
    <property type="entry name" value="Low-density Lipoprotein Receptor"/>
    <property type="match status" value="1"/>
</dbReference>
<evidence type="ECO:0000313" key="3">
    <source>
        <dbReference type="EMBL" id="CAH1399225.1"/>
    </source>
</evidence>
<feature type="disulfide bond" evidence="2">
    <location>
        <begin position="141"/>
        <end position="159"/>
    </location>
</feature>
<dbReference type="PROSITE" id="PS01209">
    <property type="entry name" value="LDLRA_1"/>
    <property type="match status" value="1"/>
</dbReference>
<dbReference type="PANTHER" id="PTHR24652">
    <property type="entry name" value="LOW-DENSITY LIPOPROTEIN RECEPTOR CLASS A DOMAIN-CONTAINING PROTEIN 2"/>
    <property type="match status" value="1"/>
</dbReference>
<dbReference type="Proteomes" id="UP001152798">
    <property type="component" value="Chromosome 4"/>
</dbReference>
<proteinExistence type="predicted"/>
<organism evidence="3 4">
    <name type="scientific">Nezara viridula</name>
    <name type="common">Southern green stink bug</name>
    <name type="synonym">Cimex viridulus</name>
    <dbReference type="NCBI Taxonomy" id="85310"/>
    <lineage>
        <taxon>Eukaryota</taxon>
        <taxon>Metazoa</taxon>
        <taxon>Ecdysozoa</taxon>
        <taxon>Arthropoda</taxon>
        <taxon>Hexapoda</taxon>
        <taxon>Insecta</taxon>
        <taxon>Pterygota</taxon>
        <taxon>Neoptera</taxon>
        <taxon>Paraneoptera</taxon>
        <taxon>Hemiptera</taxon>
        <taxon>Heteroptera</taxon>
        <taxon>Panheteroptera</taxon>
        <taxon>Pentatomomorpha</taxon>
        <taxon>Pentatomoidea</taxon>
        <taxon>Pentatomidae</taxon>
        <taxon>Pentatominae</taxon>
        <taxon>Nezara</taxon>
    </lineage>
</organism>
<evidence type="ECO:0000313" key="4">
    <source>
        <dbReference type="Proteomes" id="UP001152798"/>
    </source>
</evidence>
<dbReference type="InterPro" id="IPR042333">
    <property type="entry name" value="LRAD2/Mig-13-like"/>
</dbReference>
<dbReference type="CDD" id="cd00112">
    <property type="entry name" value="LDLa"/>
    <property type="match status" value="1"/>
</dbReference>
<dbReference type="InterPro" id="IPR036055">
    <property type="entry name" value="LDL_receptor-like_sf"/>
</dbReference>